<dbReference type="AlphaFoldDB" id="A0A8A1LUI7"/>
<accession>A0A8A1LUI7</accession>
<protein>
    <submittedName>
        <fullName evidence="1">Uncharacterized protein</fullName>
    </submittedName>
</protein>
<dbReference type="VEuPathDB" id="FungiDB:I7I53_03543"/>
<organism evidence="1 2">
    <name type="scientific">Ajellomyces capsulatus (strain H88)</name>
    <name type="common">Darling's disease fungus</name>
    <name type="synonym">Histoplasma capsulatum</name>
    <dbReference type="NCBI Taxonomy" id="544711"/>
    <lineage>
        <taxon>Eukaryota</taxon>
        <taxon>Fungi</taxon>
        <taxon>Dikarya</taxon>
        <taxon>Ascomycota</taxon>
        <taxon>Pezizomycotina</taxon>
        <taxon>Eurotiomycetes</taxon>
        <taxon>Eurotiomycetidae</taxon>
        <taxon>Onygenales</taxon>
        <taxon>Ajellomycetaceae</taxon>
        <taxon>Histoplasma</taxon>
    </lineage>
</organism>
<dbReference type="Proteomes" id="UP000663419">
    <property type="component" value="Chromosome 4"/>
</dbReference>
<dbReference type="EMBL" id="CP069105">
    <property type="protein sequence ID" value="QSS55617.1"/>
    <property type="molecule type" value="Genomic_DNA"/>
</dbReference>
<evidence type="ECO:0000313" key="1">
    <source>
        <dbReference type="EMBL" id="QSS55617.1"/>
    </source>
</evidence>
<gene>
    <name evidence="1" type="ORF">I7I53_03543</name>
</gene>
<reference evidence="1" key="1">
    <citation type="submission" date="2021-01" db="EMBL/GenBank/DDBJ databases">
        <title>Chromosome-level genome assembly of a human fungal pathogen reveals clustering of transcriptionally co-regulated genes.</title>
        <authorList>
            <person name="Voorhies M."/>
            <person name="Cohen S."/>
            <person name="Shea T.P."/>
            <person name="Petrus S."/>
            <person name="Munoz J.F."/>
            <person name="Poplawski S."/>
            <person name="Goldman W.E."/>
            <person name="Michael T."/>
            <person name="Cuomo C.A."/>
            <person name="Sil A."/>
            <person name="Beyhan S."/>
        </authorList>
    </citation>
    <scope>NUCLEOTIDE SEQUENCE</scope>
    <source>
        <strain evidence="1">H88</strain>
    </source>
</reference>
<name>A0A8A1LUI7_AJEC8</name>
<evidence type="ECO:0000313" key="2">
    <source>
        <dbReference type="Proteomes" id="UP000663419"/>
    </source>
</evidence>
<proteinExistence type="predicted"/>
<sequence>MINSLSLYWTNPAFGVGQFSIPCDRAQLWQMAFPDTSTSICCSYACWPTFWRKIKSGAIMELSNGPMSMGEKRELIKLSQKQSMS</sequence>